<proteinExistence type="predicted"/>
<name>A0A502L5T2_9GAMM</name>
<dbReference type="PRINTS" id="PR00813">
    <property type="entry name" value="BCTERIALGSPG"/>
</dbReference>
<dbReference type="OrthoDB" id="5296638at2"/>
<dbReference type="Pfam" id="PF16732">
    <property type="entry name" value="ComP_DUS"/>
    <property type="match status" value="1"/>
</dbReference>
<dbReference type="AlphaFoldDB" id="A0A502L5T2"/>
<dbReference type="Proteomes" id="UP000315303">
    <property type="component" value="Unassembled WGS sequence"/>
</dbReference>
<keyword evidence="2" id="KW-0472">Membrane</keyword>
<dbReference type="NCBIfam" id="TIGR02532">
    <property type="entry name" value="IV_pilin_GFxxxE"/>
    <property type="match status" value="1"/>
</dbReference>
<evidence type="ECO:0000313" key="4">
    <source>
        <dbReference type="Proteomes" id="UP000315303"/>
    </source>
</evidence>
<dbReference type="Gene3D" id="3.30.700.10">
    <property type="entry name" value="Glycoprotein, Type 4 Pilin"/>
    <property type="match status" value="1"/>
</dbReference>
<keyword evidence="2" id="KW-0812">Transmembrane</keyword>
<sequence>MVRIQKTFGFTLLEVLITVALIGILVSIAYPSYTEFVVKSNRSEAQRELVRLANLQEQAFVDNRAYTEDMTQLGANADPFITDGGNYSIDANVGNNGTTFTLTATALLLQKKRDTKCAKFSVTETGEKDATNSDCWEK</sequence>
<comment type="caution">
    <text evidence="3">The sequence shown here is derived from an EMBL/GenBank/DDBJ whole genome shotgun (WGS) entry which is preliminary data.</text>
</comment>
<dbReference type="GO" id="GO:0015627">
    <property type="term" value="C:type II protein secretion system complex"/>
    <property type="evidence" value="ECO:0007669"/>
    <property type="project" value="InterPro"/>
</dbReference>
<dbReference type="InterPro" id="IPR012902">
    <property type="entry name" value="N_methyl_site"/>
</dbReference>
<keyword evidence="2" id="KW-1133">Transmembrane helix</keyword>
<dbReference type="InterPro" id="IPR045584">
    <property type="entry name" value="Pilin-like"/>
</dbReference>
<dbReference type="GO" id="GO:0015628">
    <property type="term" value="P:protein secretion by the type II secretion system"/>
    <property type="evidence" value="ECO:0007669"/>
    <property type="project" value="InterPro"/>
</dbReference>
<reference evidence="3 4" key="1">
    <citation type="submission" date="2019-01" db="EMBL/GenBank/DDBJ databases">
        <title>Litorilituus lipolytica sp. nov., isolated from intertidal sand of the Yellow Sea in China.</title>
        <authorList>
            <person name="Liu A."/>
        </authorList>
    </citation>
    <scope>NUCLEOTIDE SEQUENCE [LARGE SCALE GENOMIC DNA]</scope>
    <source>
        <strain evidence="3 4">RZ04</strain>
    </source>
</reference>
<evidence type="ECO:0000256" key="2">
    <source>
        <dbReference type="SAM" id="Phobius"/>
    </source>
</evidence>
<dbReference type="RefSeq" id="WP_140600786.1">
    <property type="nucleotide sequence ID" value="NZ_SAWY01000001.1"/>
</dbReference>
<dbReference type="SUPFAM" id="SSF54523">
    <property type="entry name" value="Pili subunits"/>
    <property type="match status" value="1"/>
</dbReference>
<evidence type="ECO:0000256" key="1">
    <source>
        <dbReference type="ARBA" id="ARBA00022481"/>
    </source>
</evidence>
<dbReference type="EMBL" id="SAWY01000001">
    <property type="protein sequence ID" value="TPH19232.1"/>
    <property type="molecule type" value="Genomic_DNA"/>
</dbReference>
<dbReference type="GO" id="GO:0043683">
    <property type="term" value="P:type IV pilus assembly"/>
    <property type="evidence" value="ECO:0007669"/>
    <property type="project" value="InterPro"/>
</dbReference>
<feature type="transmembrane region" description="Helical" evidence="2">
    <location>
        <begin position="12"/>
        <end position="33"/>
    </location>
</feature>
<dbReference type="InterPro" id="IPR031982">
    <property type="entry name" value="PilE-like"/>
</dbReference>
<dbReference type="InterPro" id="IPR000983">
    <property type="entry name" value="Bac_GSPG_pilin"/>
</dbReference>
<protein>
    <submittedName>
        <fullName evidence="3">Prepilin-type N-terminal cleavage/methylation domain-containing protein</fullName>
    </submittedName>
</protein>
<dbReference type="Pfam" id="PF07963">
    <property type="entry name" value="N_methyl"/>
    <property type="match status" value="1"/>
</dbReference>
<evidence type="ECO:0000313" key="3">
    <source>
        <dbReference type="EMBL" id="TPH19232.1"/>
    </source>
</evidence>
<accession>A0A502L5T2</accession>
<keyword evidence="4" id="KW-1185">Reference proteome</keyword>
<keyword evidence="1" id="KW-0488">Methylation</keyword>
<gene>
    <name evidence="3" type="ORF">EPA86_00450</name>
</gene>
<organism evidence="3 4">
    <name type="scientific">Litorilituus lipolyticus</name>
    <dbReference type="NCBI Taxonomy" id="2491017"/>
    <lineage>
        <taxon>Bacteria</taxon>
        <taxon>Pseudomonadati</taxon>
        <taxon>Pseudomonadota</taxon>
        <taxon>Gammaproteobacteria</taxon>
        <taxon>Alteromonadales</taxon>
        <taxon>Colwelliaceae</taxon>
        <taxon>Litorilituus</taxon>
    </lineage>
</organism>